<proteinExistence type="predicted"/>
<keyword evidence="1" id="KW-0863">Zinc-finger</keyword>
<dbReference type="EMBL" id="JAUKTV010000004">
    <property type="protein sequence ID" value="KAK0739661.1"/>
    <property type="molecule type" value="Genomic_DNA"/>
</dbReference>
<evidence type="ECO:0000313" key="4">
    <source>
        <dbReference type="Proteomes" id="UP001172159"/>
    </source>
</evidence>
<dbReference type="InterPro" id="IPR001841">
    <property type="entry name" value="Znf_RING"/>
</dbReference>
<gene>
    <name evidence="3" type="ORF">B0T21DRAFT_363048</name>
</gene>
<name>A0AA40BSQ2_9PEZI</name>
<evidence type="ECO:0000256" key="1">
    <source>
        <dbReference type="PROSITE-ProRule" id="PRU00175"/>
    </source>
</evidence>
<dbReference type="SMART" id="SM00184">
    <property type="entry name" value="RING"/>
    <property type="match status" value="1"/>
</dbReference>
<organism evidence="3 4">
    <name type="scientific">Apiosordaria backusii</name>
    <dbReference type="NCBI Taxonomy" id="314023"/>
    <lineage>
        <taxon>Eukaryota</taxon>
        <taxon>Fungi</taxon>
        <taxon>Dikarya</taxon>
        <taxon>Ascomycota</taxon>
        <taxon>Pezizomycotina</taxon>
        <taxon>Sordariomycetes</taxon>
        <taxon>Sordariomycetidae</taxon>
        <taxon>Sordariales</taxon>
        <taxon>Lasiosphaeriaceae</taxon>
        <taxon>Apiosordaria</taxon>
    </lineage>
</organism>
<dbReference type="GO" id="GO:0008270">
    <property type="term" value="F:zinc ion binding"/>
    <property type="evidence" value="ECO:0007669"/>
    <property type="project" value="UniProtKB-KW"/>
</dbReference>
<feature type="domain" description="RING-type" evidence="2">
    <location>
        <begin position="80"/>
        <end position="131"/>
    </location>
</feature>
<dbReference type="SUPFAM" id="SSF57850">
    <property type="entry name" value="RING/U-box"/>
    <property type="match status" value="1"/>
</dbReference>
<protein>
    <recommendedName>
        <fullName evidence="2">RING-type domain-containing protein</fullName>
    </recommendedName>
</protein>
<dbReference type="Proteomes" id="UP001172159">
    <property type="component" value="Unassembled WGS sequence"/>
</dbReference>
<sequence length="249" mass="27929">MPPSPVPPVQIVTSTPWTWPNLASLVRQTSPLLLPLFFLLTTFRYPNTMGKKGALNDRKGGPTIIESEKQIDTTDPESSCPICTDPIGTKNPEGAVEGWSELPCGHRFGSHCIKHYLGIVADDRPACPICRQVAHHQCGHPVVPMLCGGTASKPRKPVMQSKITIKDLGWKVCGYCETARGGQRKVVKNSLWRLPFRTIANALNPRRRREMRRQQPLFPSYRPPRWVPPAAMRDPGWEKWWKAQAPAEV</sequence>
<evidence type="ECO:0000259" key="2">
    <source>
        <dbReference type="PROSITE" id="PS50089"/>
    </source>
</evidence>
<keyword evidence="1" id="KW-0862">Zinc</keyword>
<comment type="caution">
    <text evidence="3">The sequence shown here is derived from an EMBL/GenBank/DDBJ whole genome shotgun (WGS) entry which is preliminary data.</text>
</comment>
<accession>A0AA40BSQ2</accession>
<dbReference type="Pfam" id="PF13639">
    <property type="entry name" value="zf-RING_2"/>
    <property type="match status" value="1"/>
</dbReference>
<dbReference type="InterPro" id="IPR013083">
    <property type="entry name" value="Znf_RING/FYVE/PHD"/>
</dbReference>
<reference evidence="3" key="1">
    <citation type="submission" date="2023-06" db="EMBL/GenBank/DDBJ databases">
        <title>Genome-scale phylogeny and comparative genomics of the fungal order Sordariales.</title>
        <authorList>
            <consortium name="Lawrence Berkeley National Laboratory"/>
            <person name="Hensen N."/>
            <person name="Bonometti L."/>
            <person name="Westerberg I."/>
            <person name="Brannstrom I.O."/>
            <person name="Guillou S."/>
            <person name="Cros-Aarteil S."/>
            <person name="Calhoun S."/>
            <person name="Haridas S."/>
            <person name="Kuo A."/>
            <person name="Mondo S."/>
            <person name="Pangilinan J."/>
            <person name="Riley R."/>
            <person name="Labutti K."/>
            <person name="Andreopoulos B."/>
            <person name="Lipzen A."/>
            <person name="Chen C."/>
            <person name="Yanf M."/>
            <person name="Daum C."/>
            <person name="Ng V."/>
            <person name="Clum A."/>
            <person name="Steindorff A."/>
            <person name="Ohm R."/>
            <person name="Martin F."/>
            <person name="Silar P."/>
            <person name="Natvig D."/>
            <person name="Lalanne C."/>
            <person name="Gautier V."/>
            <person name="Ament-Velasquez S.L."/>
            <person name="Kruys A."/>
            <person name="Hutchinson M.I."/>
            <person name="Powell A.J."/>
            <person name="Barry K."/>
            <person name="Miller A.N."/>
            <person name="Grigoriev I.V."/>
            <person name="Debuchy R."/>
            <person name="Gladieux P."/>
            <person name="Thoren M.H."/>
            <person name="Johannesson H."/>
        </authorList>
    </citation>
    <scope>NUCLEOTIDE SEQUENCE</scope>
    <source>
        <strain evidence="3">CBS 540.89</strain>
    </source>
</reference>
<dbReference type="AlphaFoldDB" id="A0AA40BSQ2"/>
<evidence type="ECO:0000313" key="3">
    <source>
        <dbReference type="EMBL" id="KAK0739661.1"/>
    </source>
</evidence>
<keyword evidence="4" id="KW-1185">Reference proteome</keyword>
<dbReference type="Gene3D" id="3.30.40.10">
    <property type="entry name" value="Zinc/RING finger domain, C3HC4 (zinc finger)"/>
    <property type="match status" value="1"/>
</dbReference>
<dbReference type="PROSITE" id="PS50089">
    <property type="entry name" value="ZF_RING_2"/>
    <property type="match status" value="1"/>
</dbReference>
<keyword evidence="1" id="KW-0479">Metal-binding</keyword>